<name>A0A9D1M667_9BACT</name>
<keyword evidence="1" id="KW-1133">Transmembrane helix</keyword>
<evidence type="ECO:0000313" key="3">
    <source>
        <dbReference type="Proteomes" id="UP000824112"/>
    </source>
</evidence>
<evidence type="ECO:0000256" key="1">
    <source>
        <dbReference type="SAM" id="Phobius"/>
    </source>
</evidence>
<protein>
    <recommendedName>
        <fullName evidence="4">Riboflavin synthase subunit beta</fullName>
    </recommendedName>
</protein>
<dbReference type="AlphaFoldDB" id="A0A9D1M667"/>
<dbReference type="EMBL" id="DVNA01000043">
    <property type="protein sequence ID" value="HIU54550.1"/>
    <property type="molecule type" value="Genomic_DNA"/>
</dbReference>
<dbReference type="Proteomes" id="UP000824112">
    <property type="component" value="Unassembled WGS sequence"/>
</dbReference>
<keyword evidence="1" id="KW-0472">Membrane</keyword>
<keyword evidence="1" id="KW-0812">Transmembrane</keyword>
<reference evidence="2" key="2">
    <citation type="journal article" date="2021" name="PeerJ">
        <title>Extensive microbial diversity within the chicken gut microbiome revealed by metagenomics and culture.</title>
        <authorList>
            <person name="Gilroy R."/>
            <person name="Ravi A."/>
            <person name="Getino M."/>
            <person name="Pursley I."/>
            <person name="Horton D.L."/>
            <person name="Alikhan N.F."/>
            <person name="Baker D."/>
            <person name="Gharbi K."/>
            <person name="Hall N."/>
            <person name="Watson M."/>
            <person name="Adriaenssens E.M."/>
            <person name="Foster-Nyarko E."/>
            <person name="Jarju S."/>
            <person name="Secka A."/>
            <person name="Antonio M."/>
            <person name="Oren A."/>
            <person name="Chaudhuri R.R."/>
            <person name="La Ragione R."/>
            <person name="Hildebrand F."/>
            <person name="Pallen M.J."/>
        </authorList>
    </citation>
    <scope>NUCLEOTIDE SEQUENCE</scope>
    <source>
        <strain evidence="2">CHK158-818</strain>
    </source>
</reference>
<sequence>MGLFFNIRKPRKFEHKPIYFDPDKEALQQRVERIKQELGLAEKSDYRNQIKGSFFEQTKHVKPRDTISGKSHSDRNIKLIVALVCLILLFCFLYTGIQLLF</sequence>
<comment type="caution">
    <text evidence="2">The sequence shown here is derived from an EMBL/GenBank/DDBJ whole genome shotgun (WGS) entry which is preliminary data.</text>
</comment>
<gene>
    <name evidence="2" type="ORF">IAB03_01930</name>
</gene>
<organism evidence="2 3">
    <name type="scientific">Candidatus Gallibacteroides avistercoris</name>
    <dbReference type="NCBI Taxonomy" id="2840833"/>
    <lineage>
        <taxon>Bacteria</taxon>
        <taxon>Pseudomonadati</taxon>
        <taxon>Bacteroidota</taxon>
        <taxon>Bacteroidia</taxon>
        <taxon>Bacteroidales</taxon>
        <taxon>Bacteroidaceae</taxon>
        <taxon>Bacteroidaceae incertae sedis</taxon>
        <taxon>Candidatus Gallibacteroides</taxon>
    </lineage>
</organism>
<evidence type="ECO:0000313" key="2">
    <source>
        <dbReference type="EMBL" id="HIU54550.1"/>
    </source>
</evidence>
<proteinExistence type="predicted"/>
<accession>A0A9D1M667</accession>
<reference evidence="2" key="1">
    <citation type="submission" date="2020-10" db="EMBL/GenBank/DDBJ databases">
        <authorList>
            <person name="Gilroy R."/>
        </authorList>
    </citation>
    <scope>NUCLEOTIDE SEQUENCE</scope>
    <source>
        <strain evidence="2">CHK158-818</strain>
    </source>
</reference>
<feature type="transmembrane region" description="Helical" evidence="1">
    <location>
        <begin position="79"/>
        <end position="100"/>
    </location>
</feature>
<evidence type="ECO:0008006" key="4">
    <source>
        <dbReference type="Google" id="ProtNLM"/>
    </source>
</evidence>